<dbReference type="OrthoDB" id="117809at2"/>
<dbReference type="SUPFAM" id="SSF52283">
    <property type="entry name" value="Formate/glycerate dehydrogenase catalytic domain-like"/>
    <property type="match status" value="1"/>
</dbReference>
<dbReference type="AlphaFoldDB" id="A0A3A9ZEW1"/>
<dbReference type="InterPro" id="IPR050223">
    <property type="entry name" value="D-isomer_2-hydroxyacid_DH"/>
</dbReference>
<name>A0A3A9ZEW1_9ACTN</name>
<accession>A0A3A9ZEW1</accession>
<dbReference type="Pfam" id="PF00389">
    <property type="entry name" value="2-Hacid_dh"/>
    <property type="match status" value="1"/>
</dbReference>
<dbReference type="InterPro" id="IPR006139">
    <property type="entry name" value="D-isomer_2_OHA_DH_cat_dom"/>
</dbReference>
<comment type="caution">
    <text evidence="7">The sequence shown here is derived from an EMBL/GenBank/DDBJ whole genome shotgun (WGS) entry which is preliminary data.</text>
</comment>
<evidence type="ECO:0000313" key="8">
    <source>
        <dbReference type="Proteomes" id="UP000272474"/>
    </source>
</evidence>
<protein>
    <submittedName>
        <fullName evidence="7">C-terminal binding protein</fullName>
    </submittedName>
</protein>
<dbReference type="PANTHER" id="PTHR10996:SF283">
    <property type="entry name" value="GLYOXYLATE_HYDROXYPYRUVATE REDUCTASE B"/>
    <property type="match status" value="1"/>
</dbReference>
<dbReference type="GO" id="GO:0005829">
    <property type="term" value="C:cytosol"/>
    <property type="evidence" value="ECO:0007669"/>
    <property type="project" value="TreeGrafter"/>
</dbReference>
<dbReference type="PROSITE" id="PS00670">
    <property type="entry name" value="D_2_HYDROXYACID_DH_2"/>
    <property type="match status" value="1"/>
</dbReference>
<dbReference type="InterPro" id="IPR043322">
    <property type="entry name" value="CtBP"/>
</dbReference>
<dbReference type="GO" id="GO:0051287">
    <property type="term" value="F:NAD binding"/>
    <property type="evidence" value="ECO:0007669"/>
    <property type="project" value="InterPro"/>
</dbReference>
<proteinExistence type="inferred from homology"/>
<dbReference type="RefSeq" id="WP_120674613.1">
    <property type="nucleotide sequence ID" value="NZ_RBAL01000001.1"/>
</dbReference>
<dbReference type="GO" id="GO:0030267">
    <property type="term" value="F:glyoxylate reductase (NADPH) activity"/>
    <property type="evidence" value="ECO:0007669"/>
    <property type="project" value="TreeGrafter"/>
</dbReference>
<sequence>MTARIVVTDQAFGQVRHERAVADRFSAAFAEHSCVGEEDTAAAVRGADVVFVNFAPMTRRVLASLAPGGTVIRYGIGYDNVDVEAARALGVRVANVPDYGTETVADHAVACLLALLRRLPWYDRSIRERGWVTPAEAGPVPSFSATTVGLVGTGQIGRAVHRRLRAFGFTVLASDPYATPPQGPEEGPELVGLRELLGRADAVSLHAPATPETHHLIGRENLALMREGAVLVNTSRGPLVDTEALAEALRSGRLAGAALDVFDPEPLPAGSPLRGLPNVVLTPHAAFYSTDSLDALQRLAAEEAARALSGEPLRCRVA</sequence>
<evidence type="ECO:0000259" key="6">
    <source>
        <dbReference type="Pfam" id="PF02826"/>
    </source>
</evidence>
<evidence type="ECO:0000256" key="3">
    <source>
        <dbReference type="ARBA" id="ARBA00023027"/>
    </source>
</evidence>
<dbReference type="InterPro" id="IPR006140">
    <property type="entry name" value="D-isomer_DH_NAD-bd"/>
</dbReference>
<dbReference type="SUPFAM" id="SSF51735">
    <property type="entry name" value="NAD(P)-binding Rossmann-fold domains"/>
    <property type="match status" value="1"/>
</dbReference>
<dbReference type="InterPro" id="IPR029753">
    <property type="entry name" value="D-isomer_DH_CS"/>
</dbReference>
<dbReference type="Gene3D" id="3.40.50.720">
    <property type="entry name" value="NAD(P)-binding Rossmann-like Domain"/>
    <property type="match status" value="2"/>
</dbReference>
<dbReference type="EMBL" id="RBAL01000001">
    <property type="protein sequence ID" value="RKN46941.1"/>
    <property type="molecule type" value="Genomic_DNA"/>
</dbReference>
<evidence type="ECO:0000256" key="2">
    <source>
        <dbReference type="ARBA" id="ARBA00023002"/>
    </source>
</evidence>
<feature type="domain" description="D-isomer specific 2-hydroxyacid dehydrogenase NAD-binding" evidence="6">
    <location>
        <begin position="110"/>
        <end position="286"/>
    </location>
</feature>
<dbReference type="Proteomes" id="UP000272474">
    <property type="component" value="Unassembled WGS sequence"/>
</dbReference>
<reference evidence="7 8" key="1">
    <citation type="journal article" date="2014" name="Int. J. Syst. Evol. Microbiol.">
        <title>Streptomyces hoynatensis sp. nov., isolated from deep marine sediment.</title>
        <authorList>
            <person name="Veyisoglu A."/>
            <person name="Sahin N."/>
        </authorList>
    </citation>
    <scope>NUCLEOTIDE SEQUENCE [LARGE SCALE GENOMIC DNA]</scope>
    <source>
        <strain evidence="7 8">KCTC 29097</strain>
    </source>
</reference>
<keyword evidence="8" id="KW-1185">Reference proteome</keyword>
<dbReference type="Pfam" id="PF02826">
    <property type="entry name" value="2-Hacid_dh_C"/>
    <property type="match status" value="1"/>
</dbReference>
<evidence type="ECO:0000256" key="4">
    <source>
        <dbReference type="RuleBase" id="RU003719"/>
    </source>
</evidence>
<evidence type="ECO:0000313" key="7">
    <source>
        <dbReference type="EMBL" id="RKN46941.1"/>
    </source>
</evidence>
<evidence type="ECO:0000259" key="5">
    <source>
        <dbReference type="Pfam" id="PF00389"/>
    </source>
</evidence>
<dbReference type="PANTHER" id="PTHR10996">
    <property type="entry name" value="2-HYDROXYACID DEHYDROGENASE-RELATED"/>
    <property type="match status" value="1"/>
</dbReference>
<dbReference type="PROSITE" id="PS00671">
    <property type="entry name" value="D_2_HYDROXYACID_DH_3"/>
    <property type="match status" value="1"/>
</dbReference>
<dbReference type="GO" id="GO:0016618">
    <property type="term" value="F:hydroxypyruvate reductase [NAD(P)H] activity"/>
    <property type="evidence" value="ECO:0007669"/>
    <property type="project" value="TreeGrafter"/>
</dbReference>
<keyword evidence="3" id="KW-0520">NAD</keyword>
<comment type="similarity">
    <text evidence="1 4">Belongs to the D-isomer specific 2-hydroxyacid dehydrogenase family.</text>
</comment>
<organism evidence="7 8">
    <name type="scientific">Streptomyces hoynatensis</name>
    <dbReference type="NCBI Taxonomy" id="1141874"/>
    <lineage>
        <taxon>Bacteria</taxon>
        <taxon>Bacillati</taxon>
        <taxon>Actinomycetota</taxon>
        <taxon>Actinomycetes</taxon>
        <taxon>Kitasatosporales</taxon>
        <taxon>Streptomycetaceae</taxon>
        <taxon>Streptomyces</taxon>
    </lineage>
</organism>
<keyword evidence="2 4" id="KW-0560">Oxidoreductase</keyword>
<dbReference type="GO" id="GO:0003714">
    <property type="term" value="F:transcription corepressor activity"/>
    <property type="evidence" value="ECO:0007669"/>
    <property type="project" value="InterPro"/>
</dbReference>
<dbReference type="CDD" id="cd05299">
    <property type="entry name" value="CtBP_dh"/>
    <property type="match status" value="1"/>
</dbReference>
<feature type="domain" description="D-isomer specific 2-hydroxyacid dehydrogenase catalytic" evidence="5">
    <location>
        <begin position="37"/>
        <end position="317"/>
    </location>
</feature>
<dbReference type="FunFam" id="3.40.50.720:FF:000203">
    <property type="entry name" value="D-3-phosphoglycerate dehydrogenase (SerA)"/>
    <property type="match status" value="1"/>
</dbReference>
<gene>
    <name evidence="7" type="ORF">D7294_01710</name>
</gene>
<evidence type="ECO:0000256" key="1">
    <source>
        <dbReference type="ARBA" id="ARBA00005854"/>
    </source>
</evidence>
<dbReference type="InterPro" id="IPR036291">
    <property type="entry name" value="NAD(P)-bd_dom_sf"/>
</dbReference>